<evidence type="ECO:0000313" key="1">
    <source>
        <dbReference type="EMBL" id="WMB27815.1"/>
    </source>
</evidence>
<gene>
    <name evidence="1" type="ORF">N1496_07080</name>
</gene>
<organism evidence="1 2">
    <name type="scientific">Streptococcus didelphis</name>
    <dbReference type="NCBI Taxonomy" id="102886"/>
    <lineage>
        <taxon>Bacteria</taxon>
        <taxon>Bacillati</taxon>
        <taxon>Bacillota</taxon>
        <taxon>Bacilli</taxon>
        <taxon>Lactobacillales</taxon>
        <taxon>Streptococcaceae</taxon>
        <taxon>Streptococcus</taxon>
    </lineage>
</organism>
<dbReference type="EMBL" id="CP110509">
    <property type="protein sequence ID" value="WMB27815.1"/>
    <property type="molecule type" value="Genomic_DNA"/>
</dbReference>
<name>A0ABY9LFY3_9STRE</name>
<dbReference type="RefSeq" id="WP_018367165.1">
    <property type="nucleotide sequence ID" value="NZ_CP104407.1"/>
</dbReference>
<sequence length="89" mass="10498">MQVKQEKASTEDLAKNQVFLNVNRKVVSLILFEKETAFSNNLIFNLKQVIILISNLQKNLLKFPIKRELRRFFRLLSYVRGQKARSAIF</sequence>
<proteinExistence type="predicted"/>
<keyword evidence="2" id="KW-1185">Reference proteome</keyword>
<protein>
    <submittedName>
        <fullName evidence="1">Uncharacterized protein</fullName>
    </submittedName>
</protein>
<reference evidence="2" key="1">
    <citation type="submission" date="2022-10" db="EMBL/GenBank/DDBJ databases">
        <title>Streptococcus didelphis as causative of fatal infections in opossums (Didelphis albiventris).</title>
        <authorList>
            <person name="Breyer G.M."/>
            <person name="Da Silva M.E.R.J."/>
            <person name="Siqueira F.M."/>
        </authorList>
    </citation>
    <scope>NUCLEOTIDE SEQUENCE [LARGE SCALE GENOMIC DNA]</scope>
    <source>
        <strain evidence="2">LBVP101/21</strain>
    </source>
</reference>
<accession>A0ABY9LFY3</accession>
<dbReference type="Proteomes" id="UP001238096">
    <property type="component" value="Chromosome"/>
</dbReference>
<evidence type="ECO:0000313" key="2">
    <source>
        <dbReference type="Proteomes" id="UP001238096"/>
    </source>
</evidence>